<keyword evidence="8" id="KW-0256">Endoplasmic reticulum</keyword>
<evidence type="ECO:0000256" key="14">
    <source>
        <dbReference type="ARBA" id="ARBA00023136"/>
    </source>
</evidence>
<organism evidence="19 20">
    <name type="scientific">Sinocyclocheilus anshuiensis</name>
    <dbReference type="NCBI Taxonomy" id="1608454"/>
    <lineage>
        <taxon>Eukaryota</taxon>
        <taxon>Metazoa</taxon>
        <taxon>Chordata</taxon>
        <taxon>Craniata</taxon>
        <taxon>Vertebrata</taxon>
        <taxon>Euteleostomi</taxon>
        <taxon>Actinopterygii</taxon>
        <taxon>Neopterygii</taxon>
        <taxon>Teleostei</taxon>
        <taxon>Ostariophysi</taxon>
        <taxon>Cypriniformes</taxon>
        <taxon>Cyprinidae</taxon>
        <taxon>Cyprininae</taxon>
        <taxon>Sinocyclocheilus</taxon>
    </lineage>
</organism>
<evidence type="ECO:0000256" key="10">
    <source>
        <dbReference type="ARBA" id="ARBA00022857"/>
    </source>
</evidence>
<dbReference type="PRINTS" id="PR00411">
    <property type="entry name" value="PNDRDTASEI"/>
</dbReference>
<evidence type="ECO:0000256" key="13">
    <source>
        <dbReference type="ARBA" id="ARBA00023098"/>
    </source>
</evidence>
<evidence type="ECO:0000256" key="11">
    <source>
        <dbReference type="ARBA" id="ARBA00023002"/>
    </source>
</evidence>
<sequence length="589" mass="65786">MWIAVVVISLALVAILFKYVLGTPNPFAIDTREPLKTMVFDRKLKNKVLKQGFLASKVPQDLDAVVVGSGIGGLAIAVLLAKVGKKVLVLEQHDRAGGCCHTFTERGFEFDVGIHYIGELLDHKPFRCVVDQLTNGQLQWDPLENPFDKVVLGPPENWRIYPIYSGKKRYIDELKKCFPGEEKAIDEYVRLSKKVAYGIWFMVLLKLLPTPLAKFLVRTGLASRLSSFFCYASRSLTDVVSELTQNKDLRAVMSYIFGTYGKMPKDASFSLHSLLLLHYLNGAWYPKGGAMLVRAPVNRILLNDVKEAIGVSVLKGQEEVHVHAPLVISDAGIFNTYERLLPKDVQTMSAIQKQLSMVQHEDGGLSIFIGVDGTKEELGLKADNYFIFPENNLDELIDGYMKGNREESCKKVPIIFVASPSAKDSTWPERSPGKSTVSVVSFANYAWFEEWKDDKVNNRSIDYKELKEAFINSILEAVTETYPKIKDRLEYVDAGTPITNQHYIAAPEGEIYGIDHDIARFNVELNATIRPQTPIKNLFLTGQDVMFCGFAGALTGALTCGSVILNRNLHLDAIGLAKRVKNGNKKKKE</sequence>
<evidence type="ECO:0000313" key="19">
    <source>
        <dbReference type="Ensembl" id="ENSSANP00000049250.1"/>
    </source>
</evidence>
<comment type="similarity">
    <text evidence="5">Belongs to the carotenoid/retinoid oxidoreductase family. CrtISO subfamily.</text>
</comment>
<dbReference type="Ensembl" id="ENSSANT00000052362.1">
    <property type="protein sequence ID" value="ENSSANP00000049250.1"/>
    <property type="gene ID" value="ENSSANG00000024749.1"/>
</dbReference>
<evidence type="ECO:0000256" key="9">
    <source>
        <dbReference type="ARBA" id="ARBA00022827"/>
    </source>
</evidence>
<evidence type="ECO:0000256" key="8">
    <source>
        <dbReference type="ARBA" id="ARBA00022824"/>
    </source>
</evidence>
<dbReference type="EC" id="1.3.99.23" evidence="15"/>
<evidence type="ECO:0000256" key="15">
    <source>
        <dbReference type="ARBA" id="ARBA00038979"/>
    </source>
</evidence>
<keyword evidence="11" id="KW-0560">Oxidoreductase</keyword>
<comment type="cofactor">
    <cofactor evidence="2">
        <name>NADP(+)</name>
        <dbReference type="ChEBI" id="CHEBI:58349"/>
    </cofactor>
</comment>
<dbReference type="SUPFAM" id="SSF51905">
    <property type="entry name" value="FAD/NAD(P)-binding domain"/>
    <property type="match status" value="1"/>
</dbReference>
<keyword evidence="12" id="KW-0520">NAD</keyword>
<comment type="cofactor">
    <cofactor evidence="3">
        <name>FAD</name>
        <dbReference type="ChEBI" id="CHEBI:57692"/>
    </cofactor>
</comment>
<keyword evidence="13" id="KW-0443">Lipid metabolism</keyword>
<dbReference type="InterPro" id="IPR036188">
    <property type="entry name" value="FAD/NAD-bd_sf"/>
</dbReference>
<reference evidence="19" key="1">
    <citation type="submission" date="2025-08" db="UniProtKB">
        <authorList>
            <consortium name="Ensembl"/>
        </authorList>
    </citation>
    <scope>IDENTIFICATION</scope>
</reference>
<comment type="cofactor">
    <cofactor evidence="1">
        <name>NAD(+)</name>
        <dbReference type="ChEBI" id="CHEBI:57540"/>
    </cofactor>
</comment>
<dbReference type="Proteomes" id="UP000472260">
    <property type="component" value="Unassembled WGS sequence"/>
</dbReference>
<keyword evidence="14" id="KW-0472">Membrane</keyword>
<dbReference type="Gene3D" id="3.50.50.60">
    <property type="entry name" value="FAD/NAD(P)-binding domain"/>
    <property type="match status" value="1"/>
</dbReference>
<name>A0A671NU86_9TELE</name>
<comment type="catalytic activity">
    <reaction evidence="17">
        <text>all-trans-13,14-dihydroretinol + A = all-trans-retinol + AH2</text>
        <dbReference type="Rhea" id="RHEA:19193"/>
        <dbReference type="ChEBI" id="CHEBI:13193"/>
        <dbReference type="ChEBI" id="CHEBI:17336"/>
        <dbReference type="ChEBI" id="CHEBI:17499"/>
        <dbReference type="ChEBI" id="CHEBI:52075"/>
        <dbReference type="EC" id="1.3.99.23"/>
    </reaction>
</comment>
<evidence type="ECO:0000256" key="18">
    <source>
        <dbReference type="SAM" id="SignalP"/>
    </source>
</evidence>
<evidence type="ECO:0000256" key="12">
    <source>
        <dbReference type="ARBA" id="ARBA00023027"/>
    </source>
</evidence>
<evidence type="ECO:0000256" key="16">
    <source>
        <dbReference type="ARBA" id="ARBA00041141"/>
    </source>
</evidence>
<feature type="signal peptide" evidence="18">
    <location>
        <begin position="1"/>
        <end position="22"/>
    </location>
</feature>
<reference evidence="19" key="2">
    <citation type="submission" date="2025-09" db="UniProtKB">
        <authorList>
            <consortium name="Ensembl"/>
        </authorList>
    </citation>
    <scope>IDENTIFICATION</scope>
</reference>
<keyword evidence="6" id="KW-0285">Flavoprotein</keyword>
<evidence type="ECO:0000256" key="5">
    <source>
        <dbReference type="ARBA" id="ARBA00005855"/>
    </source>
</evidence>
<protein>
    <recommendedName>
        <fullName evidence="16">All-trans-retinol 13,14-reductase</fullName>
        <ecNumber evidence="15">1.3.99.23</ecNumber>
    </recommendedName>
</protein>
<evidence type="ECO:0000256" key="1">
    <source>
        <dbReference type="ARBA" id="ARBA00001911"/>
    </source>
</evidence>
<dbReference type="GO" id="GO:0005789">
    <property type="term" value="C:endoplasmic reticulum membrane"/>
    <property type="evidence" value="ECO:0007669"/>
    <property type="project" value="UniProtKB-SubCell"/>
</dbReference>
<evidence type="ECO:0000256" key="7">
    <source>
        <dbReference type="ARBA" id="ARBA00022729"/>
    </source>
</evidence>
<accession>A0A671NU86</accession>
<dbReference type="GO" id="GO:0051786">
    <property type="term" value="F:all-trans-retinol 13,14-reductase activity"/>
    <property type="evidence" value="ECO:0007669"/>
    <property type="project" value="UniProtKB-EC"/>
</dbReference>
<evidence type="ECO:0000256" key="17">
    <source>
        <dbReference type="ARBA" id="ARBA00048815"/>
    </source>
</evidence>
<comment type="subcellular location">
    <subcellularLocation>
        <location evidence="4">Endoplasmic reticulum membrane</location>
        <topology evidence="4">Peripheral membrane protein</topology>
    </subcellularLocation>
</comment>
<dbReference type="InterPro" id="IPR052206">
    <property type="entry name" value="Retinol_saturase"/>
</dbReference>
<keyword evidence="9" id="KW-0274">FAD</keyword>
<keyword evidence="7 18" id="KW-0732">Signal</keyword>
<evidence type="ECO:0000256" key="2">
    <source>
        <dbReference type="ARBA" id="ARBA00001937"/>
    </source>
</evidence>
<feature type="chain" id="PRO_5025410799" description="All-trans-retinol 13,14-reductase" evidence="18">
    <location>
        <begin position="23"/>
        <end position="589"/>
    </location>
</feature>
<evidence type="ECO:0000256" key="4">
    <source>
        <dbReference type="ARBA" id="ARBA00004406"/>
    </source>
</evidence>
<dbReference type="PANTHER" id="PTHR46091:SF1">
    <property type="entry name" value="ALL-TRANS-RETINOL 13,14-REDUCTASE"/>
    <property type="match status" value="1"/>
</dbReference>
<evidence type="ECO:0000256" key="3">
    <source>
        <dbReference type="ARBA" id="ARBA00001974"/>
    </source>
</evidence>
<keyword evidence="10" id="KW-0521">NADP</keyword>
<dbReference type="Pfam" id="PF13450">
    <property type="entry name" value="NAD_binding_8"/>
    <property type="match status" value="1"/>
</dbReference>
<proteinExistence type="inferred from homology"/>
<dbReference type="AlphaFoldDB" id="A0A671NU86"/>
<dbReference type="PANTHER" id="PTHR46091">
    <property type="entry name" value="BLR7054 PROTEIN"/>
    <property type="match status" value="1"/>
</dbReference>
<keyword evidence="20" id="KW-1185">Reference proteome</keyword>
<evidence type="ECO:0000313" key="20">
    <source>
        <dbReference type="Proteomes" id="UP000472260"/>
    </source>
</evidence>
<evidence type="ECO:0000256" key="6">
    <source>
        <dbReference type="ARBA" id="ARBA00022630"/>
    </source>
</evidence>